<dbReference type="PROSITE" id="PS51085">
    <property type="entry name" value="2FE2S_FER_2"/>
    <property type="match status" value="1"/>
</dbReference>
<dbReference type="EMBL" id="BSPC01000005">
    <property type="protein sequence ID" value="GLS17590.1"/>
    <property type="molecule type" value="Genomic_DNA"/>
</dbReference>
<keyword evidence="1" id="KW-0472">Membrane</keyword>
<feature type="domain" description="FAD-binding FR-type" evidence="3">
    <location>
        <begin position="335"/>
        <end position="436"/>
    </location>
</feature>
<dbReference type="InterPro" id="IPR008333">
    <property type="entry name" value="Cbr1-like_FAD-bd_dom"/>
</dbReference>
<dbReference type="Pfam" id="PF00175">
    <property type="entry name" value="NAD_binding_1"/>
    <property type="match status" value="1"/>
</dbReference>
<dbReference type="PRINTS" id="PR00410">
    <property type="entry name" value="PHEHYDRXLASE"/>
</dbReference>
<dbReference type="InterPro" id="IPR001433">
    <property type="entry name" value="OxRdtase_FAD/NAD-bd"/>
</dbReference>
<dbReference type="Pfam" id="PF00970">
    <property type="entry name" value="FAD_binding_6"/>
    <property type="match status" value="1"/>
</dbReference>
<keyword evidence="1" id="KW-0812">Transmembrane</keyword>
<evidence type="ECO:0000259" key="3">
    <source>
        <dbReference type="PROSITE" id="PS51384"/>
    </source>
</evidence>
<dbReference type="InterPro" id="IPR017938">
    <property type="entry name" value="Riboflavin_synthase-like_b-brl"/>
</dbReference>
<keyword evidence="5" id="KW-1185">Reference proteome</keyword>
<feature type="domain" description="2Fe-2S ferredoxin-type" evidence="2">
    <location>
        <begin position="598"/>
        <end position="684"/>
    </location>
</feature>
<evidence type="ECO:0000313" key="4">
    <source>
        <dbReference type="EMBL" id="GLS17590.1"/>
    </source>
</evidence>
<gene>
    <name evidence="4" type="ORF">GCM10007874_06050</name>
</gene>
<sequence length="684" mass="73875">MDGSTPILSSSPWHEGEIALQRRAGVAERMDVVGRHALRDHLIDQHREFYPQLPFIVAGAVDPAGNAWATVLSGRPGFLNSPDPHTLHVASAVNPADPAAAGLQDGDAVGFIGIELHTRRRNRLNGTVRRSDEASFDVVVGQSYGNCPQYIQLRNFDFTREPASPHAETPQRLRSLEGLATTMILKADTFFIASYADRPDSGRQVDVSHRGGRPGFVRVGEDGVLTIPDFAGNLFFNTLGNILVNPKAGLVFIDFETGDLLQLSGLGEVVLDSPEIAAFQGAERLLRFTPRQIVYRPGTLPLRWPARPQGASPNALLTGSWVEAAARLKAAELGRTWRPFRVAGIVEESSVIRSLYLEPVDGAGLIAHQAGQHLPIRVHLPDGREALRTYTLSSAPSDGLYRISVKREGAVSRFLHGLKPGDVIEARAPTGAFTIDALEERPAVLLAAGIGITPLLAMLRHIVYEGLRKRRIRQTVLFQSARSKAERAFDREIVALVAASEGAVKVVRVLSDPTGAGEEDYEHYGRIDAALLRSSPLFDDYDFYLCGPGAFMQALYDGLRDLNVPDNRVRAEAFGPSSFKRRRDAGEPMRTMQQPAAEPVTVTFAASGRQAEWKPASGSLLEFAEAHGLSPPYSCRAGSCGSCRTTVLSGAVSYEGEPMAEVGGDEALLCCSVPAAGGALSLDL</sequence>
<comment type="caution">
    <text evidence="4">The sequence shown here is derived from an EMBL/GenBank/DDBJ whole genome shotgun (WGS) entry which is preliminary data.</text>
</comment>
<dbReference type="InterPro" id="IPR017927">
    <property type="entry name" value="FAD-bd_FR_type"/>
</dbReference>
<reference evidence="5" key="1">
    <citation type="journal article" date="2019" name="Int. J. Syst. Evol. Microbiol.">
        <title>The Global Catalogue of Microorganisms (GCM) 10K type strain sequencing project: providing services to taxonomists for standard genome sequencing and annotation.</title>
        <authorList>
            <consortium name="The Broad Institute Genomics Platform"/>
            <consortium name="The Broad Institute Genome Sequencing Center for Infectious Disease"/>
            <person name="Wu L."/>
            <person name="Ma J."/>
        </authorList>
    </citation>
    <scope>NUCLEOTIDE SEQUENCE [LARGE SCALE GENOMIC DNA]</scope>
    <source>
        <strain evidence="5">NBRC 101365</strain>
    </source>
</reference>
<evidence type="ECO:0000259" key="2">
    <source>
        <dbReference type="PROSITE" id="PS51085"/>
    </source>
</evidence>
<name>A0ABQ6CFG1_9HYPH</name>
<dbReference type="RefSeq" id="WP_284310402.1">
    <property type="nucleotide sequence ID" value="NZ_BSPC01000005.1"/>
</dbReference>
<dbReference type="Pfam" id="PF00111">
    <property type="entry name" value="Fer2"/>
    <property type="match status" value="1"/>
</dbReference>
<accession>A0ABQ6CFG1</accession>
<dbReference type="InterPro" id="IPR039261">
    <property type="entry name" value="FNR_nucleotide-bd"/>
</dbReference>
<organism evidence="4 5">
    <name type="scientific">Labrys miyagiensis</name>
    <dbReference type="NCBI Taxonomy" id="346912"/>
    <lineage>
        <taxon>Bacteria</taxon>
        <taxon>Pseudomonadati</taxon>
        <taxon>Pseudomonadota</taxon>
        <taxon>Alphaproteobacteria</taxon>
        <taxon>Hyphomicrobiales</taxon>
        <taxon>Xanthobacteraceae</taxon>
        <taxon>Labrys</taxon>
    </lineage>
</organism>
<dbReference type="Proteomes" id="UP001156882">
    <property type="component" value="Unassembled WGS sequence"/>
</dbReference>
<dbReference type="Gene3D" id="2.30.110.10">
    <property type="entry name" value="Electron Transport, Fmn-binding Protein, Chain A"/>
    <property type="match status" value="1"/>
</dbReference>
<dbReference type="CDD" id="cd00207">
    <property type="entry name" value="fer2"/>
    <property type="match status" value="1"/>
</dbReference>
<dbReference type="PROSITE" id="PS51384">
    <property type="entry name" value="FAD_FR"/>
    <property type="match status" value="1"/>
</dbReference>
<dbReference type="InterPro" id="IPR006058">
    <property type="entry name" value="2Fe2S_fd_BS"/>
</dbReference>
<keyword evidence="1" id="KW-1133">Transmembrane helix</keyword>
<evidence type="ECO:0000256" key="1">
    <source>
        <dbReference type="SAM" id="Phobius"/>
    </source>
</evidence>
<dbReference type="InterPro" id="IPR036010">
    <property type="entry name" value="2Fe-2S_ferredoxin-like_sf"/>
</dbReference>
<dbReference type="SUPFAM" id="SSF54292">
    <property type="entry name" value="2Fe-2S ferredoxin-like"/>
    <property type="match status" value="1"/>
</dbReference>
<dbReference type="PROSITE" id="PS00197">
    <property type="entry name" value="2FE2S_FER_1"/>
    <property type="match status" value="1"/>
</dbReference>
<protein>
    <recommendedName>
        <fullName evidence="6">FAD-binding oxidoreductase</fullName>
    </recommendedName>
</protein>
<dbReference type="SUPFAM" id="SSF63380">
    <property type="entry name" value="Riboflavin synthase domain-like"/>
    <property type="match status" value="1"/>
</dbReference>
<dbReference type="PANTHER" id="PTHR42815:SF2">
    <property type="entry name" value="FAD-BINDING, PUTATIVE (AFU_ORTHOLOGUE AFUA_6G07600)-RELATED"/>
    <property type="match status" value="1"/>
</dbReference>
<dbReference type="Gene3D" id="2.40.30.10">
    <property type="entry name" value="Translation factors"/>
    <property type="match status" value="1"/>
</dbReference>
<dbReference type="Gene3D" id="3.10.20.30">
    <property type="match status" value="1"/>
</dbReference>
<dbReference type="SUPFAM" id="SSF50475">
    <property type="entry name" value="FMN-binding split barrel"/>
    <property type="match status" value="1"/>
</dbReference>
<dbReference type="InterPro" id="IPR001041">
    <property type="entry name" value="2Fe-2S_ferredoxin-type"/>
</dbReference>
<evidence type="ECO:0008006" key="6">
    <source>
        <dbReference type="Google" id="ProtNLM"/>
    </source>
</evidence>
<dbReference type="InterPro" id="IPR012675">
    <property type="entry name" value="Beta-grasp_dom_sf"/>
</dbReference>
<dbReference type="PANTHER" id="PTHR42815">
    <property type="entry name" value="FAD-BINDING, PUTATIVE (AFU_ORTHOLOGUE AFUA_6G07600)-RELATED"/>
    <property type="match status" value="1"/>
</dbReference>
<dbReference type="CDD" id="cd06184">
    <property type="entry name" value="flavohem_like_fad_nad_binding"/>
    <property type="match status" value="1"/>
</dbReference>
<dbReference type="InterPro" id="IPR012349">
    <property type="entry name" value="Split_barrel_FMN-bd"/>
</dbReference>
<dbReference type="Gene3D" id="3.40.50.80">
    <property type="entry name" value="Nucleotide-binding domain of ferredoxin-NADP reductase (FNR) module"/>
    <property type="match status" value="1"/>
</dbReference>
<evidence type="ECO:0000313" key="5">
    <source>
        <dbReference type="Proteomes" id="UP001156882"/>
    </source>
</evidence>
<dbReference type="SUPFAM" id="SSF52343">
    <property type="entry name" value="Ferredoxin reductase-like, C-terminal NADP-linked domain"/>
    <property type="match status" value="1"/>
</dbReference>
<proteinExistence type="predicted"/>
<feature type="transmembrane region" description="Helical" evidence="1">
    <location>
        <begin position="443"/>
        <end position="463"/>
    </location>
</feature>